<dbReference type="GO" id="GO:0097367">
    <property type="term" value="F:carbohydrate derivative binding"/>
    <property type="evidence" value="ECO:0007669"/>
    <property type="project" value="InterPro"/>
</dbReference>
<dbReference type="SMART" id="SM00065">
    <property type="entry name" value="GAF"/>
    <property type="match status" value="1"/>
</dbReference>
<evidence type="ECO:0000259" key="1">
    <source>
        <dbReference type="SMART" id="SM00065"/>
    </source>
</evidence>
<dbReference type="GO" id="GO:1901135">
    <property type="term" value="P:carbohydrate derivative metabolic process"/>
    <property type="evidence" value="ECO:0007669"/>
    <property type="project" value="InterPro"/>
</dbReference>
<dbReference type="Pfam" id="PF13492">
    <property type="entry name" value="GAF_3"/>
    <property type="match status" value="1"/>
</dbReference>
<name>X0TKZ9_9ZZZZ</name>
<comment type="caution">
    <text evidence="2">The sequence shown here is derived from an EMBL/GenBank/DDBJ whole genome shotgun (WGS) entry which is preliminary data.</text>
</comment>
<protein>
    <recommendedName>
        <fullName evidence="1">GAF domain-containing protein</fullName>
    </recommendedName>
</protein>
<feature type="non-terminal residue" evidence="2">
    <location>
        <position position="311"/>
    </location>
</feature>
<evidence type="ECO:0000313" key="2">
    <source>
        <dbReference type="EMBL" id="GAF76765.1"/>
    </source>
</evidence>
<organism evidence="2">
    <name type="scientific">marine sediment metagenome</name>
    <dbReference type="NCBI Taxonomy" id="412755"/>
    <lineage>
        <taxon>unclassified sequences</taxon>
        <taxon>metagenomes</taxon>
        <taxon>ecological metagenomes</taxon>
    </lineage>
</organism>
<dbReference type="SUPFAM" id="SSF53697">
    <property type="entry name" value="SIS domain"/>
    <property type="match status" value="1"/>
</dbReference>
<dbReference type="AlphaFoldDB" id="X0TKZ9"/>
<accession>X0TKZ9</accession>
<proteinExistence type="predicted"/>
<dbReference type="Gene3D" id="3.40.50.10490">
    <property type="entry name" value="Glucose-6-phosphate isomerase like protein, domain 1"/>
    <property type="match status" value="1"/>
</dbReference>
<dbReference type="InterPro" id="IPR046348">
    <property type="entry name" value="SIS_dom_sf"/>
</dbReference>
<dbReference type="SUPFAM" id="SSF55781">
    <property type="entry name" value="GAF domain-like"/>
    <property type="match status" value="1"/>
</dbReference>
<gene>
    <name evidence="2" type="ORF">S01H1_05870</name>
</gene>
<dbReference type="InterPro" id="IPR003018">
    <property type="entry name" value="GAF"/>
</dbReference>
<reference evidence="2" key="1">
    <citation type="journal article" date="2014" name="Front. Microbiol.">
        <title>High frequency of phylogenetically diverse reductive dehalogenase-homologous genes in deep subseafloor sedimentary metagenomes.</title>
        <authorList>
            <person name="Kawai M."/>
            <person name="Futagami T."/>
            <person name="Toyoda A."/>
            <person name="Takaki Y."/>
            <person name="Nishi S."/>
            <person name="Hori S."/>
            <person name="Arai W."/>
            <person name="Tsubouchi T."/>
            <person name="Morono Y."/>
            <person name="Uchiyama I."/>
            <person name="Ito T."/>
            <person name="Fujiyama A."/>
            <person name="Inagaki F."/>
            <person name="Takami H."/>
        </authorList>
    </citation>
    <scope>NUCLEOTIDE SEQUENCE</scope>
    <source>
        <strain evidence="2">Expedition CK06-06</strain>
    </source>
</reference>
<dbReference type="EMBL" id="BARS01003048">
    <property type="protein sequence ID" value="GAF76765.1"/>
    <property type="molecule type" value="Genomic_DNA"/>
</dbReference>
<dbReference type="Gene3D" id="3.30.450.40">
    <property type="match status" value="1"/>
</dbReference>
<dbReference type="InterPro" id="IPR029016">
    <property type="entry name" value="GAF-like_dom_sf"/>
</dbReference>
<sequence>MNDVNDVVAFAGAARTLPLIGREFVDEKRPRDEAGMVHTCEELLAKCEDLFRAEVCAIFLVRDGEAVLEAYRGYTHPYGTQIEFETLRKELRYKVSSPEDMAEDRFDGVTGWVASTGQEFSADSWEEIKCLGYHAGKPDRIKIWDDSRPFRCMFAVPLKLHGKTVGVLKVENKRDPEKRGVTFDDTDKHLMRTLADLFSSAIENIHYAPERKSELARQVKSPGDVGRAGLASLAARFDHSDMARVIERVPSQIETALEQEMPPIPAGPFRQVVLVGMGGSALPADIVNDAFADMLRVPVSVSRGYSLPPWL</sequence>
<feature type="domain" description="GAF" evidence="1">
    <location>
        <begin position="35"/>
        <end position="212"/>
    </location>
</feature>